<feature type="transmembrane region" description="Helical" evidence="1">
    <location>
        <begin position="15"/>
        <end position="37"/>
    </location>
</feature>
<feature type="transmembrane region" description="Helical" evidence="1">
    <location>
        <begin position="49"/>
        <end position="71"/>
    </location>
</feature>
<keyword evidence="1" id="KW-0472">Membrane</keyword>
<dbReference type="AlphaFoldDB" id="A0AAN1SX65"/>
<dbReference type="EMBL" id="AP019536">
    <property type="protein sequence ID" value="BBI98473.1"/>
    <property type="molecule type" value="Genomic_DNA"/>
</dbReference>
<dbReference type="RefSeq" id="WP_212786113.1">
    <property type="nucleotide sequence ID" value="NZ_AP019536.1"/>
</dbReference>
<evidence type="ECO:0000313" key="3">
    <source>
        <dbReference type="EMBL" id="BBI98473.1"/>
    </source>
</evidence>
<evidence type="ECO:0000259" key="2">
    <source>
        <dbReference type="Pfam" id="PF13937"/>
    </source>
</evidence>
<keyword evidence="4" id="KW-1185">Reference proteome</keyword>
<evidence type="ECO:0000313" key="4">
    <source>
        <dbReference type="Proteomes" id="UP001319121"/>
    </source>
</evidence>
<organism evidence="3 4">
    <name type="scientific">Ferrigenium kumadai</name>
    <dbReference type="NCBI Taxonomy" id="1682490"/>
    <lineage>
        <taxon>Bacteria</taxon>
        <taxon>Pseudomonadati</taxon>
        <taxon>Pseudomonadota</taxon>
        <taxon>Betaproteobacteria</taxon>
        <taxon>Nitrosomonadales</taxon>
        <taxon>Gallionellaceae</taxon>
        <taxon>Ferrigenium</taxon>
    </lineage>
</organism>
<keyword evidence="1" id="KW-1133">Transmembrane helix</keyword>
<reference evidence="3 4" key="1">
    <citation type="submission" date="2019-03" db="EMBL/GenBank/DDBJ databases">
        <title>Complete genome sequence of Ferrigenium kumadai strain An22, a microaerophilic iron-oxidizing bacterium isolated from a paddy field soil.</title>
        <authorList>
            <person name="Watanabe T."/>
            <person name="Asakawa S."/>
        </authorList>
    </citation>
    <scope>NUCLEOTIDE SEQUENCE [LARGE SCALE GENOMIC DNA]</scope>
    <source>
        <strain evidence="3 4">An22</strain>
    </source>
</reference>
<dbReference type="KEGG" id="fku:FGKAn22_01660"/>
<keyword evidence="1" id="KW-0812">Transmembrane</keyword>
<dbReference type="Proteomes" id="UP001319121">
    <property type="component" value="Chromosome"/>
</dbReference>
<accession>A0AAN1SX65</accession>
<evidence type="ECO:0000256" key="1">
    <source>
        <dbReference type="SAM" id="Phobius"/>
    </source>
</evidence>
<proteinExistence type="predicted"/>
<dbReference type="Pfam" id="PF13937">
    <property type="entry name" value="DUF4212"/>
    <property type="match status" value="1"/>
</dbReference>
<protein>
    <recommendedName>
        <fullName evidence="2">Sodium symporter small subunit domain-containing protein</fullName>
    </recommendedName>
</protein>
<feature type="domain" description="Sodium symporter small subunit" evidence="2">
    <location>
        <begin position="7"/>
        <end position="82"/>
    </location>
</feature>
<sequence>MQLTEKHRQYWHRNLRLTAVLLAIWFVATFVVVWFARDLQSITFLGFPFSFYMGAQGALLIYVMLVGYYAWRMDRLDRECGVQEEG</sequence>
<dbReference type="NCBIfam" id="TIGR03647">
    <property type="entry name" value="Na_symport_sm"/>
    <property type="match status" value="1"/>
</dbReference>
<name>A0AAN1SX65_9PROT</name>
<gene>
    <name evidence="3" type="ORF">FGKAn22_01660</name>
</gene>
<dbReference type="InterPro" id="IPR019886">
    <property type="entry name" value="Na_symporter_ssu"/>
</dbReference>